<organism evidence="2">
    <name type="scientific">marine sediment metagenome</name>
    <dbReference type="NCBI Taxonomy" id="412755"/>
    <lineage>
        <taxon>unclassified sequences</taxon>
        <taxon>metagenomes</taxon>
        <taxon>ecological metagenomes</taxon>
    </lineage>
</organism>
<dbReference type="EMBL" id="LAZR01000350">
    <property type="protein sequence ID" value="KKN73087.1"/>
    <property type="molecule type" value="Genomic_DNA"/>
</dbReference>
<sequence>MTIREHYSHKKADSNTKRKREEAGVRQKSRKQRTATQQLKKLDIEGRIAKKERVKLGKLI</sequence>
<feature type="region of interest" description="Disordered" evidence="1">
    <location>
        <begin position="1"/>
        <end position="38"/>
    </location>
</feature>
<evidence type="ECO:0000256" key="1">
    <source>
        <dbReference type="SAM" id="MobiDB-lite"/>
    </source>
</evidence>
<reference evidence="2" key="1">
    <citation type="journal article" date="2015" name="Nature">
        <title>Complex archaea that bridge the gap between prokaryotes and eukaryotes.</title>
        <authorList>
            <person name="Spang A."/>
            <person name="Saw J.H."/>
            <person name="Jorgensen S.L."/>
            <person name="Zaremba-Niedzwiedzka K."/>
            <person name="Martijn J."/>
            <person name="Lind A.E."/>
            <person name="van Eijk R."/>
            <person name="Schleper C."/>
            <person name="Guy L."/>
            <person name="Ettema T.J."/>
        </authorList>
    </citation>
    <scope>NUCLEOTIDE SEQUENCE</scope>
</reference>
<dbReference type="AlphaFoldDB" id="A0A0F9TDU3"/>
<gene>
    <name evidence="2" type="ORF">LCGC14_0403960</name>
</gene>
<protein>
    <submittedName>
        <fullName evidence="2">Uncharacterized protein</fullName>
    </submittedName>
</protein>
<evidence type="ECO:0000313" key="2">
    <source>
        <dbReference type="EMBL" id="KKN73087.1"/>
    </source>
</evidence>
<comment type="caution">
    <text evidence="2">The sequence shown here is derived from an EMBL/GenBank/DDBJ whole genome shotgun (WGS) entry which is preliminary data.</text>
</comment>
<name>A0A0F9TDU3_9ZZZZ</name>
<feature type="compositionally biased region" description="Basic and acidic residues" evidence="1">
    <location>
        <begin position="1"/>
        <end position="25"/>
    </location>
</feature>
<accession>A0A0F9TDU3</accession>
<proteinExistence type="predicted"/>